<evidence type="ECO:0000256" key="1">
    <source>
        <dbReference type="SAM" id="MobiDB-lite"/>
    </source>
</evidence>
<evidence type="ECO:0000313" key="2">
    <source>
        <dbReference type="EMBL" id="CAD7575588.1"/>
    </source>
</evidence>
<protein>
    <submittedName>
        <fullName evidence="2">(California timema) hypothetical protein</fullName>
    </submittedName>
</protein>
<name>A0A7R9PA35_TIMCA</name>
<dbReference type="AlphaFoldDB" id="A0A7R9PA35"/>
<feature type="compositionally biased region" description="Low complexity" evidence="1">
    <location>
        <begin position="122"/>
        <end position="139"/>
    </location>
</feature>
<dbReference type="SUPFAM" id="SSF57603">
    <property type="entry name" value="FnI-like domain"/>
    <property type="match status" value="1"/>
</dbReference>
<accession>A0A7R9PA35</accession>
<sequence length="211" mass="22236">MLVTLGRSVEVSDVEDDVCFCLQVPRADNCEFCLCLDGELFCWWQECPLSSSGPCKANKGYTACGNSSGPVSRSLGDGQDDTTTSLIAVTTSLSSPSSAIGPPRVTPEGAGNNQTAPEHQDVTTTTPTPAGTADDVTPTPAEPASSTSTDTCYVMGTEYKLGEVLPRDTGTCLECVCDSEARVTCSPKDCASQHDDFRSSNSLDMFDVDTF</sequence>
<organism evidence="2">
    <name type="scientific">Timema californicum</name>
    <name type="common">California timema</name>
    <name type="synonym">Walking stick</name>
    <dbReference type="NCBI Taxonomy" id="61474"/>
    <lineage>
        <taxon>Eukaryota</taxon>
        <taxon>Metazoa</taxon>
        <taxon>Ecdysozoa</taxon>
        <taxon>Arthropoda</taxon>
        <taxon>Hexapoda</taxon>
        <taxon>Insecta</taxon>
        <taxon>Pterygota</taxon>
        <taxon>Neoptera</taxon>
        <taxon>Polyneoptera</taxon>
        <taxon>Phasmatodea</taxon>
        <taxon>Timematodea</taxon>
        <taxon>Timematoidea</taxon>
        <taxon>Timematidae</taxon>
        <taxon>Timema</taxon>
    </lineage>
</organism>
<gene>
    <name evidence="2" type="ORF">TCMB3V08_LOCUS8177</name>
</gene>
<reference evidence="2" key="1">
    <citation type="submission" date="2020-11" db="EMBL/GenBank/DDBJ databases">
        <authorList>
            <person name="Tran Van P."/>
        </authorList>
    </citation>
    <scope>NUCLEOTIDE SEQUENCE</scope>
</reference>
<proteinExistence type="predicted"/>
<dbReference type="EMBL" id="OE183366">
    <property type="protein sequence ID" value="CAD7575588.1"/>
    <property type="molecule type" value="Genomic_DNA"/>
</dbReference>
<feature type="region of interest" description="Disordered" evidence="1">
    <location>
        <begin position="91"/>
        <end position="149"/>
    </location>
</feature>